<evidence type="ECO:0000313" key="4">
    <source>
        <dbReference type="Proteomes" id="UP000564885"/>
    </source>
</evidence>
<keyword evidence="4" id="KW-1185">Reference proteome</keyword>
<keyword evidence="3" id="KW-0378">Hydrolase</keyword>
<dbReference type="PANTHER" id="PTHR21240:SF28">
    <property type="entry name" value="ISO-OROTATE DECARBOXYLASE (EUROFUNG)"/>
    <property type="match status" value="1"/>
</dbReference>
<dbReference type="InterPro" id="IPR032465">
    <property type="entry name" value="ACMSD"/>
</dbReference>
<dbReference type="GO" id="GO:0019748">
    <property type="term" value="P:secondary metabolic process"/>
    <property type="evidence" value="ECO:0007669"/>
    <property type="project" value="TreeGrafter"/>
</dbReference>
<dbReference type="EMBL" id="JABEPP010000007">
    <property type="protein sequence ID" value="NNM75173.1"/>
    <property type="molecule type" value="Genomic_DNA"/>
</dbReference>
<sequence>MPAPHRIDTQHHILPPRYVTEVGPEAIGRTLVSGQTPDWTPEHSLAAMDRHGIATAVVSVSAPGFPVPDPAALCRYCNDYAAEMVARYPGRFGSFASLPLPDVDASLSEISRALDQLGADGICLLTSYDGRYLGDPLFAPIMDELERREAMVYVHPNEAPGSFLGGLPPASLEFPFDTTRAIANLLFTGTLLRTRSVKYIFSHAGGAVPFLAERLARLERRPDLKQHAPDGVLSELRRLHFDVALSAGELTLGALLRFTTPDRVLFASDFPHAPEPAMAGSVDGLAKAGLAPPDLALIERGNALRLMPRLR</sequence>
<dbReference type="Proteomes" id="UP000564885">
    <property type="component" value="Unassembled WGS sequence"/>
</dbReference>
<accession>A0A849IMK3</accession>
<evidence type="ECO:0000313" key="3">
    <source>
        <dbReference type="EMBL" id="NNM75173.1"/>
    </source>
</evidence>
<dbReference type="GO" id="GO:0016787">
    <property type="term" value="F:hydrolase activity"/>
    <property type="evidence" value="ECO:0007669"/>
    <property type="project" value="UniProtKB-KW"/>
</dbReference>
<dbReference type="GO" id="GO:0016831">
    <property type="term" value="F:carboxy-lyase activity"/>
    <property type="evidence" value="ECO:0007669"/>
    <property type="project" value="InterPro"/>
</dbReference>
<evidence type="ECO:0000259" key="2">
    <source>
        <dbReference type="Pfam" id="PF04909"/>
    </source>
</evidence>
<dbReference type="InterPro" id="IPR006680">
    <property type="entry name" value="Amidohydro-rel"/>
</dbReference>
<dbReference type="Gene3D" id="3.20.20.140">
    <property type="entry name" value="Metal-dependent hydrolases"/>
    <property type="match status" value="1"/>
</dbReference>
<dbReference type="AlphaFoldDB" id="A0A849IMK3"/>
<dbReference type="PANTHER" id="PTHR21240">
    <property type="entry name" value="2-AMINO-3-CARBOXYLMUCONATE-6-SEMIALDEHYDE DECARBOXYLASE"/>
    <property type="match status" value="1"/>
</dbReference>
<dbReference type="RefSeq" id="WP_171220665.1">
    <property type="nucleotide sequence ID" value="NZ_JABEPP010000007.1"/>
</dbReference>
<dbReference type="GO" id="GO:0005737">
    <property type="term" value="C:cytoplasm"/>
    <property type="evidence" value="ECO:0007669"/>
    <property type="project" value="TreeGrafter"/>
</dbReference>
<keyword evidence="1" id="KW-0456">Lyase</keyword>
<reference evidence="3 4" key="1">
    <citation type="submission" date="2020-04" db="EMBL/GenBank/DDBJ databases">
        <title>Enterovirga sp. isolate from soil.</title>
        <authorList>
            <person name="Chea S."/>
            <person name="Kim D.-U."/>
        </authorList>
    </citation>
    <scope>NUCLEOTIDE SEQUENCE [LARGE SCALE GENOMIC DNA]</scope>
    <source>
        <strain evidence="3 4">DB1703</strain>
    </source>
</reference>
<comment type="caution">
    <text evidence="3">The sequence shown here is derived from an EMBL/GenBank/DDBJ whole genome shotgun (WGS) entry which is preliminary data.</text>
</comment>
<proteinExistence type="predicted"/>
<organism evidence="3 4">
    <name type="scientific">Enterovirga aerilata</name>
    <dbReference type="NCBI Taxonomy" id="2730920"/>
    <lineage>
        <taxon>Bacteria</taxon>
        <taxon>Pseudomonadati</taxon>
        <taxon>Pseudomonadota</taxon>
        <taxon>Alphaproteobacteria</taxon>
        <taxon>Hyphomicrobiales</taxon>
        <taxon>Methylobacteriaceae</taxon>
        <taxon>Enterovirga</taxon>
    </lineage>
</organism>
<feature type="domain" description="Amidohydrolase-related" evidence="2">
    <location>
        <begin position="7"/>
        <end position="306"/>
    </location>
</feature>
<protein>
    <submittedName>
        <fullName evidence="3">Amidohydrolase</fullName>
    </submittedName>
</protein>
<name>A0A849IMK3_9HYPH</name>
<gene>
    <name evidence="3" type="ORF">HJG44_22695</name>
</gene>
<dbReference type="InterPro" id="IPR032466">
    <property type="entry name" value="Metal_Hydrolase"/>
</dbReference>
<dbReference type="Pfam" id="PF04909">
    <property type="entry name" value="Amidohydro_2"/>
    <property type="match status" value="1"/>
</dbReference>
<dbReference type="SUPFAM" id="SSF51556">
    <property type="entry name" value="Metallo-dependent hydrolases"/>
    <property type="match status" value="1"/>
</dbReference>
<evidence type="ECO:0000256" key="1">
    <source>
        <dbReference type="ARBA" id="ARBA00023239"/>
    </source>
</evidence>